<evidence type="ECO:0000313" key="3">
    <source>
        <dbReference type="Proteomes" id="UP000238083"/>
    </source>
</evidence>
<dbReference type="Gene3D" id="3.40.50.1820">
    <property type="entry name" value="alpha/beta hydrolase"/>
    <property type="match status" value="1"/>
</dbReference>
<dbReference type="PANTHER" id="PTHR43194">
    <property type="entry name" value="HYDROLASE ALPHA/BETA FOLD FAMILY"/>
    <property type="match status" value="1"/>
</dbReference>
<feature type="domain" description="AB hydrolase-1" evidence="1">
    <location>
        <begin position="17"/>
        <end position="213"/>
    </location>
</feature>
<dbReference type="PANTHER" id="PTHR43194:SF5">
    <property type="entry name" value="PIMELOYL-[ACYL-CARRIER PROTEIN] METHYL ESTER ESTERASE"/>
    <property type="match status" value="1"/>
</dbReference>
<sequence>MSALVLLPGMNCSADLWAGCGLEGALTPPLDRPSVAEQVEVLLGVLPPRFVLGGLSLGAVVAAELALRAPERVTALVLTAVNGRAPTAAQRRSWARWRARLREGATARVLQEEILTSLLPPDVAATRPDLVARTLAMCCEEPVLDRQLSLQDSRADLLGRLPGLTVPTLVVSGERDAICPPEFHTAIAGAVPGARLASLPAGHLVPLEEPGRFGDLVRSFVRGGPQAAVSSAR</sequence>
<gene>
    <name evidence="2" type="ORF">CLV37_115109</name>
</gene>
<dbReference type="EMBL" id="PVZF01000015">
    <property type="protein sequence ID" value="PRY10845.1"/>
    <property type="molecule type" value="Genomic_DNA"/>
</dbReference>
<dbReference type="OrthoDB" id="63519at2"/>
<dbReference type="Proteomes" id="UP000238083">
    <property type="component" value="Unassembled WGS sequence"/>
</dbReference>
<dbReference type="RefSeq" id="WP_106215078.1">
    <property type="nucleotide sequence ID" value="NZ_PVZF01000015.1"/>
</dbReference>
<reference evidence="2 3" key="1">
    <citation type="submission" date="2018-03" db="EMBL/GenBank/DDBJ databases">
        <title>Genomic Encyclopedia of Archaeal and Bacterial Type Strains, Phase II (KMG-II): from individual species to whole genera.</title>
        <authorList>
            <person name="Goeker M."/>
        </authorList>
    </citation>
    <scope>NUCLEOTIDE SEQUENCE [LARGE SCALE GENOMIC DNA]</scope>
    <source>
        <strain evidence="2 3">DSM 19711</strain>
    </source>
</reference>
<dbReference type="SUPFAM" id="SSF53474">
    <property type="entry name" value="alpha/beta-Hydrolases"/>
    <property type="match status" value="1"/>
</dbReference>
<dbReference type="InterPro" id="IPR029058">
    <property type="entry name" value="AB_hydrolase_fold"/>
</dbReference>
<protein>
    <submittedName>
        <fullName evidence="2">Pimeloyl-ACP methyl ester carboxylesterase</fullName>
    </submittedName>
</protein>
<name>A0A2T0QXU5_9ACTN</name>
<dbReference type="PRINTS" id="PR00111">
    <property type="entry name" value="ABHYDROLASE"/>
</dbReference>
<proteinExistence type="predicted"/>
<keyword evidence="3" id="KW-1185">Reference proteome</keyword>
<evidence type="ECO:0000259" key="1">
    <source>
        <dbReference type="Pfam" id="PF12697"/>
    </source>
</evidence>
<accession>A0A2T0QXU5</accession>
<dbReference type="GO" id="GO:0003824">
    <property type="term" value="F:catalytic activity"/>
    <property type="evidence" value="ECO:0007669"/>
    <property type="project" value="UniProtKB-ARBA"/>
</dbReference>
<dbReference type="Pfam" id="PF12697">
    <property type="entry name" value="Abhydrolase_6"/>
    <property type="match status" value="1"/>
</dbReference>
<dbReference type="AlphaFoldDB" id="A0A2T0QXU5"/>
<dbReference type="InterPro" id="IPR050228">
    <property type="entry name" value="Carboxylesterase_BioH"/>
</dbReference>
<comment type="caution">
    <text evidence="2">The sequence shown here is derived from an EMBL/GenBank/DDBJ whole genome shotgun (WGS) entry which is preliminary data.</text>
</comment>
<dbReference type="InterPro" id="IPR000073">
    <property type="entry name" value="AB_hydrolase_1"/>
</dbReference>
<evidence type="ECO:0000313" key="2">
    <source>
        <dbReference type="EMBL" id="PRY10845.1"/>
    </source>
</evidence>
<organism evidence="2 3">
    <name type="scientific">Kineococcus rhizosphaerae</name>
    <dbReference type="NCBI Taxonomy" id="559628"/>
    <lineage>
        <taxon>Bacteria</taxon>
        <taxon>Bacillati</taxon>
        <taxon>Actinomycetota</taxon>
        <taxon>Actinomycetes</taxon>
        <taxon>Kineosporiales</taxon>
        <taxon>Kineosporiaceae</taxon>
        <taxon>Kineococcus</taxon>
    </lineage>
</organism>